<proteinExistence type="predicted"/>
<evidence type="ECO:0000256" key="4">
    <source>
        <dbReference type="ARBA" id="ARBA00022553"/>
    </source>
</evidence>
<keyword evidence="6 13" id="KW-0418">Kinase</keyword>
<dbReference type="SUPFAM" id="SSF47226">
    <property type="entry name" value="Histidine-containing phosphotransfer domain, HPT domain"/>
    <property type="match status" value="1"/>
</dbReference>
<dbReference type="Pfam" id="PF01584">
    <property type="entry name" value="CheW"/>
    <property type="match status" value="1"/>
</dbReference>
<dbReference type="Gene3D" id="2.30.30.40">
    <property type="entry name" value="SH3 Domains"/>
    <property type="match status" value="1"/>
</dbReference>
<dbReference type="InterPro" id="IPR051315">
    <property type="entry name" value="Bact_Chemotaxis_CheA"/>
</dbReference>
<dbReference type="Proteomes" id="UP000249688">
    <property type="component" value="Unassembled WGS sequence"/>
</dbReference>
<evidence type="ECO:0000259" key="10">
    <source>
        <dbReference type="PROSITE" id="PS50109"/>
    </source>
</evidence>
<evidence type="ECO:0000256" key="7">
    <source>
        <dbReference type="ARBA" id="ARBA00023012"/>
    </source>
</evidence>
<dbReference type="InterPro" id="IPR003594">
    <property type="entry name" value="HATPase_dom"/>
</dbReference>
<protein>
    <recommendedName>
        <fullName evidence="3">Chemotaxis protein CheA</fullName>
        <ecNumber evidence="2">2.7.13.3</ecNumber>
    </recommendedName>
</protein>
<feature type="modified residue" description="Phosphohistidine" evidence="9">
    <location>
        <position position="47"/>
    </location>
</feature>
<dbReference type="InterPro" id="IPR036890">
    <property type="entry name" value="HATPase_C_sf"/>
</dbReference>
<dbReference type="Gene3D" id="3.30.565.10">
    <property type="entry name" value="Histidine kinase-like ATPase, C-terminal domain"/>
    <property type="match status" value="1"/>
</dbReference>
<keyword evidence="14" id="KW-1185">Reference proteome</keyword>
<keyword evidence="7" id="KW-0902">Two-component regulatory system</keyword>
<evidence type="ECO:0000256" key="3">
    <source>
        <dbReference type="ARBA" id="ARBA00021495"/>
    </source>
</evidence>
<dbReference type="PROSITE" id="PS50109">
    <property type="entry name" value="HIS_KIN"/>
    <property type="match status" value="1"/>
</dbReference>
<feature type="domain" description="HPt" evidence="12">
    <location>
        <begin position="1"/>
        <end position="107"/>
    </location>
</feature>
<dbReference type="SUPFAM" id="SSF50341">
    <property type="entry name" value="CheW-like"/>
    <property type="match status" value="1"/>
</dbReference>
<feature type="domain" description="Histidine kinase" evidence="10">
    <location>
        <begin position="510"/>
        <end position="745"/>
    </location>
</feature>
<evidence type="ECO:0000256" key="6">
    <source>
        <dbReference type="ARBA" id="ARBA00022777"/>
    </source>
</evidence>
<organism evidence="13 14">
    <name type="scientific">Humitalea rosea</name>
    <dbReference type="NCBI Taxonomy" id="990373"/>
    <lineage>
        <taxon>Bacteria</taxon>
        <taxon>Pseudomonadati</taxon>
        <taxon>Pseudomonadota</taxon>
        <taxon>Alphaproteobacteria</taxon>
        <taxon>Acetobacterales</taxon>
        <taxon>Roseomonadaceae</taxon>
        <taxon>Humitalea</taxon>
    </lineage>
</organism>
<dbReference type="SMART" id="SM00073">
    <property type="entry name" value="HPT"/>
    <property type="match status" value="1"/>
</dbReference>
<dbReference type="InterPro" id="IPR036061">
    <property type="entry name" value="CheW-like_dom_sf"/>
</dbReference>
<evidence type="ECO:0000259" key="12">
    <source>
        <dbReference type="PROSITE" id="PS50894"/>
    </source>
</evidence>
<dbReference type="Pfam" id="PF01627">
    <property type="entry name" value="Hpt"/>
    <property type="match status" value="1"/>
</dbReference>
<dbReference type="GO" id="GO:0000155">
    <property type="term" value="F:phosphorelay sensor kinase activity"/>
    <property type="evidence" value="ECO:0007669"/>
    <property type="project" value="UniProtKB-ARBA"/>
</dbReference>
<dbReference type="InterPro" id="IPR004358">
    <property type="entry name" value="Sig_transdc_His_kin-like_C"/>
</dbReference>
<dbReference type="AlphaFoldDB" id="A0A2W7IJV5"/>
<dbReference type="PRINTS" id="PR00344">
    <property type="entry name" value="BCTRLSENSOR"/>
</dbReference>
<feature type="domain" description="CheW-like" evidence="11">
    <location>
        <begin position="747"/>
        <end position="883"/>
    </location>
</feature>
<reference evidence="13 14" key="1">
    <citation type="submission" date="2018-06" db="EMBL/GenBank/DDBJ databases">
        <title>Genomic Encyclopedia of Archaeal and Bacterial Type Strains, Phase II (KMG-II): from individual species to whole genera.</title>
        <authorList>
            <person name="Goeker M."/>
        </authorList>
    </citation>
    <scope>NUCLEOTIDE SEQUENCE [LARGE SCALE GENOMIC DNA]</scope>
    <source>
        <strain evidence="13 14">DSM 24525</strain>
    </source>
</reference>
<dbReference type="Pfam" id="PF02518">
    <property type="entry name" value="HATPase_c"/>
    <property type="match status" value="1"/>
</dbReference>
<evidence type="ECO:0000313" key="14">
    <source>
        <dbReference type="Proteomes" id="UP000249688"/>
    </source>
</evidence>
<dbReference type="PROSITE" id="PS50851">
    <property type="entry name" value="CHEW"/>
    <property type="match status" value="1"/>
</dbReference>
<dbReference type="EMBL" id="QKYU01000007">
    <property type="protein sequence ID" value="PZW46992.1"/>
    <property type="molecule type" value="Genomic_DNA"/>
</dbReference>
<dbReference type="FunFam" id="3.30.565.10:FF:000016">
    <property type="entry name" value="Chemotaxis protein CheA, putative"/>
    <property type="match status" value="1"/>
</dbReference>
<dbReference type="InterPro" id="IPR008207">
    <property type="entry name" value="Sig_transdc_His_kin_Hpt_dom"/>
</dbReference>
<evidence type="ECO:0000256" key="5">
    <source>
        <dbReference type="ARBA" id="ARBA00022679"/>
    </source>
</evidence>
<evidence type="ECO:0000256" key="8">
    <source>
        <dbReference type="ARBA" id="ARBA00035100"/>
    </source>
</evidence>
<dbReference type="PANTHER" id="PTHR43395">
    <property type="entry name" value="SENSOR HISTIDINE KINASE CHEA"/>
    <property type="match status" value="1"/>
</dbReference>
<dbReference type="GO" id="GO:0006935">
    <property type="term" value="P:chemotaxis"/>
    <property type="evidence" value="ECO:0007669"/>
    <property type="project" value="InterPro"/>
</dbReference>
<dbReference type="CDD" id="cd00088">
    <property type="entry name" value="HPT"/>
    <property type="match status" value="1"/>
</dbReference>
<evidence type="ECO:0000256" key="2">
    <source>
        <dbReference type="ARBA" id="ARBA00012438"/>
    </source>
</evidence>
<keyword evidence="5" id="KW-0808">Transferase</keyword>
<dbReference type="InterPro" id="IPR005467">
    <property type="entry name" value="His_kinase_dom"/>
</dbReference>
<evidence type="ECO:0000313" key="13">
    <source>
        <dbReference type="EMBL" id="PZW46992.1"/>
    </source>
</evidence>
<name>A0A2W7IJV5_9PROT</name>
<keyword evidence="4 9" id="KW-0597">Phosphoprotein</keyword>
<dbReference type="InterPro" id="IPR002545">
    <property type="entry name" value="CheW-lke_dom"/>
</dbReference>
<dbReference type="Gene3D" id="1.20.120.160">
    <property type="entry name" value="HPT domain"/>
    <property type="match status" value="1"/>
</dbReference>
<dbReference type="SUPFAM" id="SSF55874">
    <property type="entry name" value="ATPase domain of HSP90 chaperone/DNA topoisomerase II/histidine kinase"/>
    <property type="match status" value="1"/>
</dbReference>
<dbReference type="RefSeq" id="WP_111397597.1">
    <property type="nucleotide sequence ID" value="NZ_QKYU01000007.1"/>
</dbReference>
<dbReference type="EC" id="2.7.13.3" evidence="2"/>
<dbReference type="SMART" id="SM00387">
    <property type="entry name" value="HATPase_c"/>
    <property type="match status" value="1"/>
</dbReference>
<dbReference type="OrthoDB" id="9803176at2"/>
<comment type="function">
    <text evidence="8">Involved in the transmission of sensory signals from the chemoreceptors to the flagellar motors. CheA is autophosphorylated; it can transfer its phosphate group to either CheB or CheY.</text>
</comment>
<gene>
    <name evidence="13" type="ORF">C8P66_10729</name>
</gene>
<evidence type="ECO:0000259" key="11">
    <source>
        <dbReference type="PROSITE" id="PS50851"/>
    </source>
</evidence>
<evidence type="ECO:0000256" key="1">
    <source>
        <dbReference type="ARBA" id="ARBA00000085"/>
    </source>
</evidence>
<evidence type="ECO:0000256" key="9">
    <source>
        <dbReference type="PROSITE-ProRule" id="PRU00110"/>
    </source>
</evidence>
<dbReference type="SMART" id="SM00260">
    <property type="entry name" value="CheW"/>
    <property type="match status" value="1"/>
</dbReference>
<dbReference type="PROSITE" id="PS50894">
    <property type="entry name" value="HPT"/>
    <property type="match status" value="1"/>
</dbReference>
<comment type="catalytic activity">
    <reaction evidence="1">
        <text>ATP + protein L-histidine = ADP + protein N-phospho-L-histidine.</text>
        <dbReference type="EC" id="2.7.13.3"/>
    </reaction>
</comment>
<dbReference type="InterPro" id="IPR036641">
    <property type="entry name" value="HPT_dom_sf"/>
</dbReference>
<comment type="caution">
    <text evidence="13">The sequence shown here is derived from an EMBL/GenBank/DDBJ whole genome shotgun (WGS) entry which is preliminary data.</text>
</comment>
<dbReference type="PANTHER" id="PTHR43395:SF8">
    <property type="entry name" value="HISTIDINE KINASE"/>
    <property type="match status" value="1"/>
</dbReference>
<accession>A0A2W7IJV5</accession>
<sequence length="897" mass="95238">MSDRTELLEQFAIETQQHIDEIEPILLAAEWDAPDKPAISALFRCFHSVKGLARLLELHGLEALSHHAESLLGDVRAGRLPFTAAIQDGLLRALDELRGLRELGIAAGQDRAASPAVIATLQRLADAAAGPAAAAAERPALHADAEMLAYYAELLAECLPGLAVLVTGIGDADTALDDLDALMTGAERLALHGLHHRLARLTETGPAPLLDRLAEVILAARRFGELVGQPTGAELLAEALAPALGTALAEAASALDRDWAQPAARRLLRLSQAMAPGSDAAALLLQAADHAGTPVAEAGRRLARLLAEQPAGDGVSDLAALGAEALRQAMLARSAPAAGLAELLAQRGVDPQALAAIGPAARARLDSLLEGGTVQLLAVTASLPPDPTAFLGWLAETYAPVLAQPGSQGGVALLIVSDQTGDAICAAMLAREPGLASVAAHRLDGQFLLHPWAPAATSATRRATDAAENQVRVPVELLDRLFGRVGEFFNVSGALNVLVLDSEVPRTLQRLSDHIVQHAPWLLPALDVLQRQQAELAQIEAETHRLISLIHEATLGLRVIPLDILFNRFPRMVRELAREQGKQIRFEVQSEDIKVDKGMTELLGDPLMHILRNAIDHGVETAEDRRAGGKPPVARVSLSATQNASRIKVTVTDDGRGLDAERIRQVAVAQNLTTEADSHTLSKDQIYRFIFAPGFSTAKELTTTSGRGVGMDVALVNISRLGGKIDIRTVPAQGTTIVLDMPLTAAMQTVLLAETGVQTVAFPERMVVEAVTVARNSVQLVNGQRALLLHDRFLPVFRLTDLLRLPQADGAEAGEDMSLIVVAASQSRYGVEVGRILRRHEMLIRETHPRIAQLPGIGGVSTLGTDRIVLVVDPEGLTELARGAALPGLRSAVRVPA</sequence>